<dbReference type="HAMAP" id="MF_00639">
    <property type="entry name" value="MurD"/>
    <property type="match status" value="1"/>
</dbReference>
<comment type="caution">
    <text evidence="11">The sequence shown here is derived from an EMBL/GenBank/DDBJ whole genome shotgun (WGS) entry which is preliminary data.</text>
</comment>
<dbReference type="Pfam" id="PF02875">
    <property type="entry name" value="Mur_ligase_C"/>
    <property type="match status" value="1"/>
</dbReference>
<evidence type="ECO:0000259" key="10">
    <source>
        <dbReference type="Pfam" id="PF08245"/>
    </source>
</evidence>
<keyword evidence="6 7" id="KW-0067">ATP-binding</keyword>
<dbReference type="GO" id="GO:0051301">
    <property type="term" value="P:cell division"/>
    <property type="evidence" value="ECO:0007669"/>
    <property type="project" value="UniProtKB-KW"/>
</dbReference>
<keyword evidence="7 8" id="KW-0133">Cell shape</keyword>
<organism evidence="11 12">
    <name type="scientific">Pseudocalidococcus azoricus BACA0444</name>
    <dbReference type="NCBI Taxonomy" id="2918990"/>
    <lineage>
        <taxon>Bacteria</taxon>
        <taxon>Bacillati</taxon>
        <taxon>Cyanobacteriota</taxon>
        <taxon>Cyanophyceae</taxon>
        <taxon>Acaryochloridales</taxon>
        <taxon>Thermosynechococcaceae</taxon>
        <taxon>Pseudocalidococcus</taxon>
        <taxon>Pseudocalidococcus azoricus</taxon>
    </lineage>
</organism>
<dbReference type="InterPro" id="IPR036565">
    <property type="entry name" value="Mur-like_cat_sf"/>
</dbReference>
<dbReference type="GO" id="GO:0005524">
    <property type="term" value="F:ATP binding"/>
    <property type="evidence" value="ECO:0007669"/>
    <property type="project" value="UniProtKB-UniRule"/>
</dbReference>
<feature type="domain" description="Mur ligase central" evidence="10">
    <location>
        <begin position="121"/>
        <end position="302"/>
    </location>
</feature>
<dbReference type="SUPFAM" id="SSF53623">
    <property type="entry name" value="MurD-like peptide ligases, catalytic domain"/>
    <property type="match status" value="1"/>
</dbReference>
<dbReference type="Gene3D" id="3.40.50.720">
    <property type="entry name" value="NAD(P)-binding Rossmann-like Domain"/>
    <property type="match status" value="1"/>
</dbReference>
<keyword evidence="7 8" id="KW-0573">Peptidoglycan synthesis</keyword>
<evidence type="ECO:0000256" key="6">
    <source>
        <dbReference type="ARBA" id="ARBA00022840"/>
    </source>
</evidence>
<dbReference type="RefSeq" id="WP_322877652.1">
    <property type="nucleotide sequence ID" value="NZ_JAVMIP010000004.1"/>
</dbReference>
<evidence type="ECO:0000256" key="1">
    <source>
        <dbReference type="ARBA" id="ARBA00004496"/>
    </source>
</evidence>
<evidence type="ECO:0000313" key="12">
    <source>
        <dbReference type="Proteomes" id="UP001268256"/>
    </source>
</evidence>
<sequence length="467" mass="50527">MPDSPLPVAHVIGLGKSGIAAAQLLQGQGWHVVLSDRGQSATLEAQAEQLQAQGIQVLLNYSFTWPLAPESKLTPPELVVISPGVPWHNPGLVAARQAGIPVIGEVELAWQTLGDIPWVGITGTNGKTTTTALTAAIFQAAGLQAPACGNIGYSICDVARSQKFQHQALDWVIAEISSYQLESQPTVVPKIAIWTTLTPDHLERHGSLENYCAAKCLLLDQAQAQVLNGDDPYIRTHLVERYPQAWWTSTTGATDLPNDRERGVYFQAGWVMTGSEKLFPAAALKMPGVHNQQNLLLAVAAAHLAGINPEAMLTGISHFPGVAHRLEHICTWQGIEFINDSKATNYDAAEIGLRAVMGPVILIAGGQSKKGEAQAWLKLIQQKVVQVFLIGDAAAEFSELLTGVGYRAWADVQTLDQAVIKAKELAPQVNAKTILFSPACASFDQYRNFEERGDHFRQLCPISSKFE</sequence>
<dbReference type="AlphaFoldDB" id="A0AAE4FQI3"/>
<dbReference type="NCBIfam" id="TIGR01087">
    <property type="entry name" value="murD"/>
    <property type="match status" value="1"/>
</dbReference>
<dbReference type="PANTHER" id="PTHR43692">
    <property type="entry name" value="UDP-N-ACETYLMURAMOYLALANINE--D-GLUTAMATE LIGASE"/>
    <property type="match status" value="1"/>
</dbReference>
<keyword evidence="4 7" id="KW-0436">Ligase</keyword>
<evidence type="ECO:0000259" key="9">
    <source>
        <dbReference type="Pfam" id="PF02875"/>
    </source>
</evidence>
<dbReference type="GO" id="GO:0008764">
    <property type="term" value="F:UDP-N-acetylmuramoylalanine-D-glutamate ligase activity"/>
    <property type="evidence" value="ECO:0007669"/>
    <property type="project" value="UniProtKB-UniRule"/>
</dbReference>
<evidence type="ECO:0000256" key="2">
    <source>
        <dbReference type="ARBA" id="ARBA00004752"/>
    </source>
</evidence>
<dbReference type="GO" id="GO:0009252">
    <property type="term" value="P:peptidoglycan biosynthetic process"/>
    <property type="evidence" value="ECO:0007669"/>
    <property type="project" value="UniProtKB-UniRule"/>
</dbReference>
<evidence type="ECO:0000256" key="4">
    <source>
        <dbReference type="ARBA" id="ARBA00022598"/>
    </source>
</evidence>
<comment type="similarity">
    <text evidence="7">Belongs to the MurCDEF family.</text>
</comment>
<dbReference type="Pfam" id="PF08245">
    <property type="entry name" value="Mur_ligase_M"/>
    <property type="match status" value="1"/>
</dbReference>
<name>A0AAE4FQI3_9CYAN</name>
<dbReference type="PANTHER" id="PTHR43692:SF1">
    <property type="entry name" value="UDP-N-ACETYLMURAMOYLALANINE--D-GLUTAMATE LIGASE"/>
    <property type="match status" value="1"/>
</dbReference>
<keyword evidence="3 7" id="KW-0963">Cytoplasm</keyword>
<dbReference type="SUPFAM" id="SSF51984">
    <property type="entry name" value="MurCD N-terminal domain"/>
    <property type="match status" value="1"/>
</dbReference>
<dbReference type="GO" id="GO:0005737">
    <property type="term" value="C:cytoplasm"/>
    <property type="evidence" value="ECO:0007669"/>
    <property type="project" value="UniProtKB-SubCell"/>
</dbReference>
<feature type="domain" description="Mur ligase C-terminal" evidence="9">
    <location>
        <begin position="324"/>
        <end position="440"/>
    </location>
</feature>
<comment type="pathway">
    <text evidence="2 7 8">Cell wall biogenesis; peptidoglycan biosynthesis.</text>
</comment>
<evidence type="ECO:0000256" key="5">
    <source>
        <dbReference type="ARBA" id="ARBA00022741"/>
    </source>
</evidence>
<comment type="catalytic activity">
    <reaction evidence="7 8">
        <text>UDP-N-acetyl-alpha-D-muramoyl-L-alanine + D-glutamate + ATP = UDP-N-acetyl-alpha-D-muramoyl-L-alanyl-D-glutamate + ADP + phosphate + H(+)</text>
        <dbReference type="Rhea" id="RHEA:16429"/>
        <dbReference type="ChEBI" id="CHEBI:15378"/>
        <dbReference type="ChEBI" id="CHEBI:29986"/>
        <dbReference type="ChEBI" id="CHEBI:30616"/>
        <dbReference type="ChEBI" id="CHEBI:43474"/>
        <dbReference type="ChEBI" id="CHEBI:83898"/>
        <dbReference type="ChEBI" id="CHEBI:83900"/>
        <dbReference type="ChEBI" id="CHEBI:456216"/>
        <dbReference type="EC" id="6.3.2.9"/>
    </reaction>
</comment>
<keyword evidence="7 8" id="KW-0132">Cell division</keyword>
<evidence type="ECO:0000256" key="7">
    <source>
        <dbReference type="HAMAP-Rule" id="MF_00639"/>
    </source>
</evidence>
<keyword evidence="7 8" id="KW-0131">Cell cycle</keyword>
<comment type="function">
    <text evidence="7 8">Cell wall formation. Catalyzes the addition of glutamate to the nucleotide precursor UDP-N-acetylmuramoyl-L-alanine (UMA).</text>
</comment>
<reference evidence="12" key="1">
    <citation type="submission" date="2023-07" db="EMBL/GenBank/DDBJ databases">
        <authorList>
            <person name="Luz R."/>
            <person name="Cordeiro R."/>
            <person name="Fonseca A."/>
            <person name="Goncalves V."/>
        </authorList>
    </citation>
    <scope>NUCLEOTIDE SEQUENCE [LARGE SCALE GENOMIC DNA]</scope>
    <source>
        <strain evidence="12">BACA0444</strain>
    </source>
</reference>
<dbReference type="EMBL" id="JAVMIP010000004">
    <property type="protein sequence ID" value="MDS3860373.1"/>
    <property type="molecule type" value="Genomic_DNA"/>
</dbReference>
<dbReference type="Pfam" id="PF21799">
    <property type="entry name" value="MurD-like_N"/>
    <property type="match status" value="1"/>
</dbReference>
<dbReference type="InterPro" id="IPR004101">
    <property type="entry name" value="Mur_ligase_C"/>
</dbReference>
<dbReference type="GO" id="GO:0071555">
    <property type="term" value="P:cell wall organization"/>
    <property type="evidence" value="ECO:0007669"/>
    <property type="project" value="UniProtKB-KW"/>
</dbReference>
<proteinExistence type="inferred from homology"/>
<evidence type="ECO:0000256" key="3">
    <source>
        <dbReference type="ARBA" id="ARBA00022490"/>
    </source>
</evidence>
<dbReference type="InterPro" id="IPR013221">
    <property type="entry name" value="Mur_ligase_cen"/>
</dbReference>
<dbReference type="EC" id="6.3.2.9" evidence="7 8"/>
<comment type="subcellular location">
    <subcellularLocation>
        <location evidence="1 7 8">Cytoplasm</location>
    </subcellularLocation>
</comment>
<evidence type="ECO:0000313" key="11">
    <source>
        <dbReference type="EMBL" id="MDS3860373.1"/>
    </source>
</evidence>
<keyword evidence="12" id="KW-1185">Reference proteome</keyword>
<dbReference type="Gene3D" id="3.40.1190.10">
    <property type="entry name" value="Mur-like, catalytic domain"/>
    <property type="match status" value="1"/>
</dbReference>
<keyword evidence="5 7" id="KW-0547">Nucleotide-binding</keyword>
<keyword evidence="7 8" id="KW-0961">Cell wall biogenesis/degradation</keyword>
<feature type="binding site" evidence="7">
    <location>
        <begin position="123"/>
        <end position="129"/>
    </location>
    <ligand>
        <name>ATP</name>
        <dbReference type="ChEBI" id="CHEBI:30616"/>
    </ligand>
</feature>
<dbReference type="GO" id="GO:0008360">
    <property type="term" value="P:regulation of cell shape"/>
    <property type="evidence" value="ECO:0007669"/>
    <property type="project" value="UniProtKB-KW"/>
</dbReference>
<dbReference type="SUPFAM" id="SSF53244">
    <property type="entry name" value="MurD-like peptide ligases, peptide-binding domain"/>
    <property type="match status" value="1"/>
</dbReference>
<dbReference type="Proteomes" id="UP001268256">
    <property type="component" value="Unassembled WGS sequence"/>
</dbReference>
<evidence type="ECO:0000256" key="8">
    <source>
        <dbReference type="RuleBase" id="RU003664"/>
    </source>
</evidence>
<dbReference type="InterPro" id="IPR036615">
    <property type="entry name" value="Mur_ligase_C_dom_sf"/>
</dbReference>
<gene>
    <name evidence="7 11" type="primary">murD</name>
    <name evidence="11" type="ORF">RIF25_06080</name>
</gene>
<protein>
    <recommendedName>
        <fullName evidence="7 8">UDP-N-acetylmuramoylalanine--D-glutamate ligase</fullName>
        <ecNumber evidence="7 8">6.3.2.9</ecNumber>
    </recommendedName>
    <alternativeName>
        <fullName evidence="7">D-glutamic acid-adding enzyme</fullName>
    </alternativeName>
    <alternativeName>
        <fullName evidence="7">UDP-N-acetylmuramoyl-L-alanyl-D-glutamate synthetase</fullName>
    </alternativeName>
</protein>
<dbReference type="InterPro" id="IPR005762">
    <property type="entry name" value="MurD"/>
</dbReference>
<dbReference type="Gene3D" id="3.90.190.20">
    <property type="entry name" value="Mur ligase, C-terminal domain"/>
    <property type="match status" value="1"/>
</dbReference>
<accession>A0AAE4FQI3</accession>